<evidence type="ECO:0000313" key="2">
    <source>
        <dbReference type="Proteomes" id="UP001057702"/>
    </source>
</evidence>
<dbReference type="RefSeq" id="WP_255919140.1">
    <property type="nucleotide sequence ID" value="NZ_JANFNG010000003.1"/>
</dbReference>
<name>A0ABT1PRF6_9ACTN</name>
<organism evidence="1 2">
    <name type="scientific">Streptomyces humicola</name>
    <dbReference type="NCBI Taxonomy" id="2953240"/>
    <lineage>
        <taxon>Bacteria</taxon>
        <taxon>Bacillati</taxon>
        <taxon>Actinomycetota</taxon>
        <taxon>Actinomycetes</taxon>
        <taxon>Kitasatosporales</taxon>
        <taxon>Streptomycetaceae</taxon>
        <taxon>Streptomyces</taxon>
    </lineage>
</organism>
<accession>A0ABT1PRF6</accession>
<dbReference type="EMBL" id="JANFNG010000003">
    <property type="protein sequence ID" value="MCQ4080254.1"/>
    <property type="molecule type" value="Genomic_DNA"/>
</dbReference>
<comment type="caution">
    <text evidence="1">The sequence shown here is derived from an EMBL/GenBank/DDBJ whole genome shotgun (WGS) entry which is preliminary data.</text>
</comment>
<protein>
    <submittedName>
        <fullName evidence="1">Uncharacterized protein</fullName>
    </submittedName>
</protein>
<sequence>MISFTKMTAVRSAAACGLSGSRLRGTGLSGVESVRPGAFGVLPLIERPTKAPAAAAAAQASAYAFAANGAGTSEPTVTTQQHQMMRAFRGLEPWRDPA</sequence>
<proteinExistence type="predicted"/>
<keyword evidence="2" id="KW-1185">Reference proteome</keyword>
<dbReference type="Proteomes" id="UP001057702">
    <property type="component" value="Unassembled WGS sequence"/>
</dbReference>
<gene>
    <name evidence="1" type="ORF">NGB36_06495</name>
</gene>
<evidence type="ECO:0000313" key="1">
    <source>
        <dbReference type="EMBL" id="MCQ4080254.1"/>
    </source>
</evidence>
<reference evidence="1" key="1">
    <citation type="submission" date="2022-06" db="EMBL/GenBank/DDBJ databases">
        <title>Draft genome sequence of Streptomyces sp. RB6PN25 isolated from peat swamp forest in Thailand.</title>
        <authorList>
            <person name="Duangmal K."/>
            <person name="Klaysubun C."/>
        </authorList>
    </citation>
    <scope>NUCLEOTIDE SEQUENCE</scope>
    <source>
        <strain evidence="1">RB6PN25</strain>
    </source>
</reference>